<evidence type="ECO:0000313" key="9">
    <source>
        <dbReference type="Proteomes" id="UP000824998"/>
    </source>
</evidence>
<evidence type="ECO:0000256" key="4">
    <source>
        <dbReference type="ARBA" id="ARBA00023125"/>
    </source>
</evidence>
<evidence type="ECO:0000256" key="5">
    <source>
        <dbReference type="ARBA" id="ARBA00023242"/>
    </source>
</evidence>
<keyword evidence="9" id="KW-1185">Reference proteome</keyword>
<dbReference type="EMBL" id="MU251361">
    <property type="protein sequence ID" value="KAG9239169.1"/>
    <property type="molecule type" value="Genomic_DNA"/>
</dbReference>
<keyword evidence="5" id="KW-0539">Nucleus</keyword>
<dbReference type="GO" id="GO:0005664">
    <property type="term" value="C:nuclear origin of replication recognition complex"/>
    <property type="evidence" value="ECO:0007669"/>
    <property type="project" value="InterPro"/>
</dbReference>
<evidence type="ECO:0000256" key="2">
    <source>
        <dbReference type="ARBA" id="ARBA00010840"/>
    </source>
</evidence>
<feature type="region of interest" description="Disordered" evidence="6">
    <location>
        <begin position="84"/>
        <end position="151"/>
    </location>
</feature>
<accession>A0A9P7YSU0</accession>
<dbReference type="OrthoDB" id="5367324at2759"/>
<dbReference type="InterPro" id="IPR008721">
    <property type="entry name" value="ORC6_cyclin_first"/>
</dbReference>
<sequence length="376" mass="42559">MNRQVEQALHNLIPRNSGVLPPELIELTRSLLAQSRAVASTLKTEEEIARTYASTLDLPPIEPRPPIPPRSYAKLYSYLDRSLVSGSRRRSRAAPTPNDSNPNTPRKSRIKPIPSTPKSHPTKEKQTPSKAAALDPFRKNRTPKSGLRYASNAERDARIPKWLRPVIRKLCTDLSMKPLIPHVLAGVESILCLPHSIPRKSGRSLDFQIGEKVPALVIAVYFFVCQAAARADYTQEEFGEMKRDLLDRFKDMRRDEGLLARIGEEEGDWKGWEKVDAEDVVVWVKLVNMRGYDQMDWHTNISLAEGDGDSDAAIDEVDIPEGKSATRRGLGKMMHDEYDYLGPEKRAEYKRWEERIKAEIAAMLDDGVEHMDVDPT</sequence>
<keyword evidence="4" id="KW-0238">DNA-binding</keyword>
<organism evidence="8 9">
    <name type="scientific">Amylocarpus encephaloides</name>
    <dbReference type="NCBI Taxonomy" id="45428"/>
    <lineage>
        <taxon>Eukaryota</taxon>
        <taxon>Fungi</taxon>
        <taxon>Dikarya</taxon>
        <taxon>Ascomycota</taxon>
        <taxon>Pezizomycotina</taxon>
        <taxon>Leotiomycetes</taxon>
        <taxon>Helotiales</taxon>
        <taxon>Helotiales incertae sedis</taxon>
        <taxon>Amylocarpus</taxon>
    </lineage>
</organism>
<reference evidence="8" key="1">
    <citation type="journal article" date="2021" name="IMA Fungus">
        <title>Genomic characterization of three marine fungi, including Emericellopsis atlantica sp. nov. with signatures of a generalist lifestyle and marine biomass degradation.</title>
        <authorList>
            <person name="Hagestad O.C."/>
            <person name="Hou L."/>
            <person name="Andersen J.H."/>
            <person name="Hansen E.H."/>
            <person name="Altermark B."/>
            <person name="Li C."/>
            <person name="Kuhnert E."/>
            <person name="Cox R.J."/>
            <person name="Crous P.W."/>
            <person name="Spatafora J.W."/>
            <person name="Lail K."/>
            <person name="Amirebrahimi M."/>
            <person name="Lipzen A."/>
            <person name="Pangilinan J."/>
            <person name="Andreopoulos W."/>
            <person name="Hayes R.D."/>
            <person name="Ng V."/>
            <person name="Grigoriev I.V."/>
            <person name="Jackson S.A."/>
            <person name="Sutton T.D.S."/>
            <person name="Dobson A.D.W."/>
            <person name="Rama T."/>
        </authorList>
    </citation>
    <scope>NUCLEOTIDE SEQUENCE</scope>
    <source>
        <strain evidence="8">TRa018bII</strain>
    </source>
</reference>
<comment type="similarity">
    <text evidence="2">Belongs to the ORC6 family.</text>
</comment>
<evidence type="ECO:0000256" key="3">
    <source>
        <dbReference type="ARBA" id="ARBA00022705"/>
    </source>
</evidence>
<evidence type="ECO:0000256" key="6">
    <source>
        <dbReference type="SAM" id="MobiDB-lite"/>
    </source>
</evidence>
<gene>
    <name evidence="8" type="ORF">BJ875DRAFT_414824</name>
</gene>
<dbReference type="Proteomes" id="UP000824998">
    <property type="component" value="Unassembled WGS sequence"/>
</dbReference>
<evidence type="ECO:0000313" key="8">
    <source>
        <dbReference type="EMBL" id="KAG9239169.1"/>
    </source>
</evidence>
<dbReference type="GO" id="GO:0006260">
    <property type="term" value="P:DNA replication"/>
    <property type="evidence" value="ECO:0007669"/>
    <property type="project" value="UniProtKB-KW"/>
</dbReference>
<comment type="subcellular location">
    <subcellularLocation>
        <location evidence="1">Nucleus</location>
    </subcellularLocation>
</comment>
<dbReference type="Pfam" id="PF05460">
    <property type="entry name" value="ORC6"/>
    <property type="match status" value="1"/>
</dbReference>
<dbReference type="AlphaFoldDB" id="A0A9P7YSU0"/>
<evidence type="ECO:0000259" key="7">
    <source>
        <dbReference type="Pfam" id="PF05460"/>
    </source>
</evidence>
<name>A0A9P7YSU0_9HELO</name>
<keyword evidence="3" id="KW-0235">DNA replication</keyword>
<feature type="domain" description="ORC6 first cyclin-like" evidence="7">
    <location>
        <begin position="9"/>
        <end position="84"/>
    </location>
</feature>
<evidence type="ECO:0000256" key="1">
    <source>
        <dbReference type="ARBA" id="ARBA00004123"/>
    </source>
</evidence>
<protein>
    <submittedName>
        <fullName evidence="8">Origin recognition complex, subunit 6</fullName>
    </submittedName>
</protein>
<comment type="caution">
    <text evidence="8">The sequence shown here is derived from an EMBL/GenBank/DDBJ whole genome shotgun (WGS) entry which is preliminary data.</text>
</comment>
<proteinExistence type="inferred from homology"/>
<dbReference type="GO" id="GO:0003677">
    <property type="term" value="F:DNA binding"/>
    <property type="evidence" value="ECO:0007669"/>
    <property type="project" value="UniProtKB-KW"/>
</dbReference>